<dbReference type="EMBL" id="JGZI01000007">
    <property type="protein sequence ID" value="KFI83232.1"/>
    <property type="molecule type" value="Genomic_DNA"/>
</dbReference>
<evidence type="ECO:0000313" key="1">
    <source>
        <dbReference type="EMBL" id="KFI83232.1"/>
    </source>
</evidence>
<sequence length="73" mass="7967">MLITCNQIGYTHASSWGAEAVLADLGLGRAVRRRAFAIVGERPESFDEARLIMPLTLKLSRLLSTPVKIAVTN</sequence>
<organism evidence="1 2">
    <name type="scientific">Bifidobacterium psychraerophilum</name>
    <dbReference type="NCBI Taxonomy" id="218140"/>
    <lineage>
        <taxon>Bacteria</taxon>
        <taxon>Bacillati</taxon>
        <taxon>Actinomycetota</taxon>
        <taxon>Actinomycetes</taxon>
        <taxon>Bifidobacteriales</taxon>
        <taxon>Bifidobacteriaceae</taxon>
        <taxon>Bifidobacterium</taxon>
    </lineage>
</organism>
<evidence type="ECO:0000313" key="2">
    <source>
        <dbReference type="Proteomes" id="UP000029050"/>
    </source>
</evidence>
<dbReference type="AlphaFoldDB" id="A0A087CIY2"/>
<comment type="caution">
    <text evidence="1">The sequence shown here is derived from an EMBL/GenBank/DDBJ whole genome shotgun (WGS) entry which is preliminary data.</text>
</comment>
<dbReference type="Proteomes" id="UP000029050">
    <property type="component" value="Unassembled WGS sequence"/>
</dbReference>
<gene>
    <name evidence="1" type="ORF">BPSY_2211</name>
</gene>
<accession>A0A087CIY2</accession>
<proteinExistence type="predicted"/>
<reference evidence="1 2" key="1">
    <citation type="submission" date="2014-03" db="EMBL/GenBank/DDBJ databases">
        <title>Genomics of Bifidobacteria.</title>
        <authorList>
            <person name="Ventura M."/>
            <person name="Milani C."/>
            <person name="Lugli G.A."/>
        </authorList>
    </citation>
    <scope>NUCLEOTIDE SEQUENCE [LARGE SCALE GENOMIC DNA]</scope>
    <source>
        <strain evidence="1 2">LMG 21775</strain>
    </source>
</reference>
<keyword evidence="2" id="KW-1185">Reference proteome</keyword>
<protein>
    <submittedName>
        <fullName evidence="1">Uncharacterized protein</fullName>
    </submittedName>
</protein>
<name>A0A087CIY2_9BIFI</name>